<dbReference type="EMBL" id="JABCSC020000001">
    <property type="protein sequence ID" value="NSL54466.1"/>
    <property type="molecule type" value="Genomic_DNA"/>
</dbReference>
<name>A0ABX2ID32_9RHOO</name>
<proteinExistence type="predicted"/>
<feature type="signal peptide" evidence="2">
    <location>
        <begin position="1"/>
        <end position="19"/>
    </location>
</feature>
<reference evidence="3 4" key="1">
    <citation type="submission" date="2020-06" db="EMBL/GenBank/DDBJ databases">
        <title>Draft genome of Uliginosibacterium sp. IMCC34675.</title>
        <authorList>
            <person name="Song J."/>
        </authorList>
    </citation>
    <scope>NUCLEOTIDE SEQUENCE [LARGE SCALE GENOMIC DNA]</scope>
    <source>
        <strain evidence="3 4">IMCC34675</strain>
    </source>
</reference>
<evidence type="ECO:0000256" key="1">
    <source>
        <dbReference type="SAM" id="Coils"/>
    </source>
</evidence>
<protein>
    <submittedName>
        <fullName evidence="3">Uncharacterized protein</fullName>
    </submittedName>
</protein>
<accession>A0ABX2ID32</accession>
<evidence type="ECO:0000256" key="2">
    <source>
        <dbReference type="SAM" id="SignalP"/>
    </source>
</evidence>
<dbReference type="Proteomes" id="UP000778523">
    <property type="component" value="Unassembled WGS sequence"/>
</dbReference>
<dbReference type="PROSITE" id="PS51257">
    <property type="entry name" value="PROKAR_LIPOPROTEIN"/>
    <property type="match status" value="1"/>
</dbReference>
<evidence type="ECO:0000313" key="3">
    <source>
        <dbReference type="EMBL" id="NSL54466.1"/>
    </source>
</evidence>
<keyword evidence="1" id="KW-0175">Coiled coil</keyword>
<sequence length="172" mass="18914">MKALSSLLLAGALALLTSACSTTELRHVGLLQASSEADLDLLQQSSRIRAMNPAELAAEAESLQKHYASKRSEERRLQLALFHAIAPSPPGDRARALALLDLPPSDANGRGRNHPLAQLLLPMLQDIRRLDDAQASSQQKLREAQAGNEQMRQKLDALREIELKMQERPKAK</sequence>
<feature type="chain" id="PRO_5045146569" evidence="2">
    <location>
        <begin position="20"/>
        <end position="172"/>
    </location>
</feature>
<keyword evidence="2" id="KW-0732">Signal</keyword>
<gene>
    <name evidence="3" type="ORF">HJ583_005480</name>
</gene>
<feature type="coiled-coil region" evidence="1">
    <location>
        <begin position="141"/>
        <end position="168"/>
    </location>
</feature>
<comment type="caution">
    <text evidence="3">The sequence shown here is derived from an EMBL/GenBank/DDBJ whole genome shotgun (WGS) entry which is preliminary data.</text>
</comment>
<evidence type="ECO:0000313" key="4">
    <source>
        <dbReference type="Proteomes" id="UP000778523"/>
    </source>
</evidence>
<keyword evidence="4" id="KW-1185">Reference proteome</keyword>
<organism evidence="3 4">
    <name type="scientific">Uliginosibacterium aquaticum</name>
    <dbReference type="NCBI Taxonomy" id="2731212"/>
    <lineage>
        <taxon>Bacteria</taxon>
        <taxon>Pseudomonadati</taxon>
        <taxon>Pseudomonadota</taxon>
        <taxon>Betaproteobacteria</taxon>
        <taxon>Rhodocyclales</taxon>
        <taxon>Zoogloeaceae</taxon>
        <taxon>Uliginosibacterium</taxon>
    </lineage>
</organism>
<dbReference type="RefSeq" id="WP_170020962.1">
    <property type="nucleotide sequence ID" value="NZ_JABCSC020000001.1"/>
</dbReference>